<dbReference type="Proteomes" id="UP001454036">
    <property type="component" value="Unassembled WGS sequence"/>
</dbReference>
<dbReference type="AlphaFoldDB" id="A0AAV3R692"/>
<dbReference type="EMBL" id="BAABME010007426">
    <property type="protein sequence ID" value="GAA0170851.1"/>
    <property type="molecule type" value="Genomic_DNA"/>
</dbReference>
<keyword evidence="2" id="KW-1185">Reference proteome</keyword>
<accession>A0AAV3R692</accession>
<organism evidence="1 2">
    <name type="scientific">Lithospermum erythrorhizon</name>
    <name type="common">Purple gromwell</name>
    <name type="synonym">Lithospermum officinale var. erythrorhizon</name>
    <dbReference type="NCBI Taxonomy" id="34254"/>
    <lineage>
        <taxon>Eukaryota</taxon>
        <taxon>Viridiplantae</taxon>
        <taxon>Streptophyta</taxon>
        <taxon>Embryophyta</taxon>
        <taxon>Tracheophyta</taxon>
        <taxon>Spermatophyta</taxon>
        <taxon>Magnoliopsida</taxon>
        <taxon>eudicotyledons</taxon>
        <taxon>Gunneridae</taxon>
        <taxon>Pentapetalae</taxon>
        <taxon>asterids</taxon>
        <taxon>lamiids</taxon>
        <taxon>Boraginales</taxon>
        <taxon>Boraginaceae</taxon>
        <taxon>Boraginoideae</taxon>
        <taxon>Lithospermeae</taxon>
        <taxon>Lithospermum</taxon>
    </lineage>
</organism>
<comment type="caution">
    <text evidence="1">The sequence shown here is derived from an EMBL/GenBank/DDBJ whole genome shotgun (WGS) entry which is preliminary data.</text>
</comment>
<reference evidence="1 2" key="1">
    <citation type="submission" date="2024-01" db="EMBL/GenBank/DDBJ databases">
        <title>The complete chloroplast genome sequence of Lithospermum erythrorhizon: insights into the phylogenetic relationship among Boraginaceae species and the maternal lineages of purple gromwells.</title>
        <authorList>
            <person name="Okada T."/>
            <person name="Watanabe K."/>
        </authorList>
    </citation>
    <scope>NUCLEOTIDE SEQUENCE [LARGE SCALE GENOMIC DNA]</scope>
</reference>
<evidence type="ECO:0000313" key="2">
    <source>
        <dbReference type="Proteomes" id="UP001454036"/>
    </source>
</evidence>
<protein>
    <submittedName>
        <fullName evidence="1">Uncharacterized protein</fullName>
    </submittedName>
</protein>
<evidence type="ECO:0000313" key="1">
    <source>
        <dbReference type="EMBL" id="GAA0170851.1"/>
    </source>
</evidence>
<name>A0AAV3R692_LITER</name>
<gene>
    <name evidence="1" type="ORF">LIER_25025</name>
</gene>
<sequence length="97" mass="10992">MSGYSANYLDQPYTLPDDLEVTDKSKLWKALDAFRATRPLLLEEIGKTYEDYIDPLEIQGTIAKHLSKVSDRLSRVDGILCQLSAIVFPHNLILLII</sequence>
<proteinExistence type="predicted"/>